<evidence type="ECO:0000313" key="9">
    <source>
        <dbReference type="EMBL" id="MWK58002.1"/>
    </source>
</evidence>
<dbReference type="Gene3D" id="1.10.10.10">
    <property type="entry name" value="Winged helix-like DNA-binding domain superfamily/Winged helix DNA-binding domain"/>
    <property type="match status" value="1"/>
</dbReference>
<reference evidence="8 13" key="4">
    <citation type="submission" date="2023-10" db="EMBL/GenBank/DDBJ databases">
        <title>Pseudomonas otitidis isolated from a paediatric patient with cystic fibrosis in Chile.</title>
        <authorList>
            <person name="Amsteins-Romero L."/>
            <person name="Opazo-Capurro A."/>
            <person name="Matus-Kohler M."/>
            <person name="Gonzalez-Rocha G."/>
        </authorList>
    </citation>
    <scope>NUCLEOTIDE SEQUENCE [LARGE SCALE GENOMIC DNA]</scope>
    <source>
        <strain evidence="8 13">P-714</strain>
    </source>
</reference>
<organism evidence="9 10">
    <name type="scientific">Metapseudomonas otitidis</name>
    <dbReference type="NCBI Taxonomy" id="319939"/>
    <lineage>
        <taxon>Bacteria</taxon>
        <taxon>Pseudomonadati</taxon>
        <taxon>Pseudomonadota</taxon>
        <taxon>Gammaproteobacteria</taxon>
        <taxon>Pseudomonadales</taxon>
        <taxon>Pseudomonadaceae</taxon>
        <taxon>Metapseudomonas</taxon>
    </lineage>
</organism>
<dbReference type="Pfam" id="PF00126">
    <property type="entry name" value="HTH_1"/>
    <property type="match status" value="1"/>
</dbReference>
<dbReference type="EMBL" id="AP022213">
    <property type="protein sequence ID" value="BBT19420.1"/>
    <property type="molecule type" value="Genomic_DNA"/>
</dbReference>
<evidence type="ECO:0000256" key="3">
    <source>
        <dbReference type="ARBA" id="ARBA00023125"/>
    </source>
</evidence>
<dbReference type="STRING" id="319939.SAMN05216263_117119"/>
<reference evidence="6 12" key="1">
    <citation type="submission" date="2019-12" db="EMBL/GenBank/DDBJ databases">
        <title>complete genome sequences of Pseudomonas otitidis str. WP8-S17-CRE-03 isolated from wastewater treatment plant effluent.</title>
        <authorList>
            <person name="Sekizuka T."/>
            <person name="Itokawa K."/>
            <person name="Yatsu K."/>
            <person name="Inamine Y."/>
            <person name="Kuroda M."/>
        </authorList>
    </citation>
    <scope>NUCLEOTIDE SEQUENCE [LARGE SCALE GENOMIC DNA]</scope>
    <source>
        <strain evidence="6 12">WP8-S17-CRE-03</strain>
    </source>
</reference>
<reference evidence="9 10" key="2">
    <citation type="submission" date="2019-12" db="EMBL/GenBank/DDBJ databases">
        <title>Draft genome sequence of Pseudomonas otitidis recovered from a chicken carcass.</title>
        <authorList>
            <person name="Vieira T.R."/>
            <person name="Oliviera E.F.C."/>
            <person name="Silva N.M.V."/>
            <person name="Sambrano G.E."/>
            <person name="Cibulski S.P."/>
            <person name="Cardoso M.R.I."/>
        </authorList>
    </citation>
    <scope>NUCLEOTIDE SEQUENCE [LARGE SCALE GENOMIC DNA]</scope>
    <source>
        <strain evidence="9 10">25_K</strain>
    </source>
</reference>
<proteinExistence type="inferred from homology"/>
<evidence type="ECO:0000313" key="11">
    <source>
        <dbReference type="Proteomes" id="UP000501237"/>
    </source>
</evidence>
<evidence type="ECO:0000313" key="7">
    <source>
        <dbReference type="EMBL" id="BCA31457.1"/>
    </source>
</evidence>
<dbReference type="SUPFAM" id="SSF46785">
    <property type="entry name" value="Winged helix' DNA-binding domain"/>
    <property type="match status" value="1"/>
</dbReference>
<dbReference type="GO" id="GO:0003700">
    <property type="term" value="F:DNA-binding transcription factor activity"/>
    <property type="evidence" value="ECO:0007669"/>
    <property type="project" value="InterPro"/>
</dbReference>
<dbReference type="Pfam" id="PF03466">
    <property type="entry name" value="LysR_substrate"/>
    <property type="match status" value="1"/>
</dbReference>
<dbReference type="Proteomes" id="UP001273935">
    <property type="component" value="Unassembled WGS sequence"/>
</dbReference>
<dbReference type="GO" id="GO:0006351">
    <property type="term" value="P:DNA-templated transcription"/>
    <property type="evidence" value="ECO:0007669"/>
    <property type="project" value="TreeGrafter"/>
</dbReference>
<keyword evidence="2" id="KW-0805">Transcription regulation</keyword>
<evidence type="ECO:0000256" key="2">
    <source>
        <dbReference type="ARBA" id="ARBA00023015"/>
    </source>
</evidence>
<dbReference type="EMBL" id="AP022642">
    <property type="protein sequence ID" value="BCA31457.1"/>
    <property type="molecule type" value="Genomic_DNA"/>
</dbReference>
<dbReference type="Gene3D" id="3.40.190.290">
    <property type="match status" value="1"/>
</dbReference>
<dbReference type="PANTHER" id="PTHR30537:SF5">
    <property type="entry name" value="HTH-TYPE TRANSCRIPTIONAL ACTIVATOR TTDR-RELATED"/>
    <property type="match status" value="1"/>
</dbReference>
<comment type="similarity">
    <text evidence="1">Belongs to the LysR transcriptional regulatory family.</text>
</comment>
<dbReference type="EMBL" id="JAWJUL010000081">
    <property type="protein sequence ID" value="MDV3441617.1"/>
    <property type="molecule type" value="Genomic_DNA"/>
</dbReference>
<dbReference type="CDD" id="cd08422">
    <property type="entry name" value="PBP2_CrgA_like"/>
    <property type="match status" value="1"/>
</dbReference>
<evidence type="ECO:0000313" key="13">
    <source>
        <dbReference type="Proteomes" id="UP001273935"/>
    </source>
</evidence>
<dbReference type="KEGG" id="poj:PtoMrB4_54340"/>
<evidence type="ECO:0000313" key="6">
    <source>
        <dbReference type="EMBL" id="BBT19420.1"/>
    </source>
</evidence>
<dbReference type="InterPro" id="IPR036390">
    <property type="entry name" value="WH_DNA-bd_sf"/>
</dbReference>
<dbReference type="InterPro" id="IPR000847">
    <property type="entry name" value="LysR_HTH_N"/>
</dbReference>
<keyword evidence="13" id="KW-1185">Reference proteome</keyword>
<evidence type="ECO:0000256" key="1">
    <source>
        <dbReference type="ARBA" id="ARBA00009437"/>
    </source>
</evidence>
<dbReference type="AlphaFoldDB" id="A0A1I0UN37"/>
<evidence type="ECO:0000313" key="12">
    <source>
        <dbReference type="Proteomes" id="UP000515591"/>
    </source>
</evidence>
<feature type="domain" description="HTH lysR-type" evidence="5">
    <location>
        <begin position="1"/>
        <end position="59"/>
    </location>
</feature>
<dbReference type="EMBL" id="WTFN01000048">
    <property type="protein sequence ID" value="MWK58002.1"/>
    <property type="molecule type" value="Genomic_DNA"/>
</dbReference>
<keyword evidence="4" id="KW-0804">Transcription</keyword>
<dbReference type="Proteomes" id="UP000515591">
    <property type="component" value="Chromosome"/>
</dbReference>
<sequence>MDTLNSMRVFVRVIETGSFTAAAQALDLSTAQVSRLVSELEQQLQARLLHRTTRRLGLTEVGERYLQRCRSILDEVDQAAAEARGAHLKPSGRLRVHTMTGLGLQHVTGLVARYSALYPEVVVELTLSQRNPDPIEDGQDVVLTFARELPDSQRIAQSLGQMYSVLCASPDYLARHGVPSGPADLRRHRYLRLLDPLYQDNWTLSDEHGEYDVLPAEAFQVNVAESLARAAQAGMGFCLLPSFVACQPLREGSLLRLLPEHRLRERNIYAIYPSRHFIDAKIRTWVDFLKAELPPLFAQDDAVLDDPRHWARPNSLLR</sequence>
<protein>
    <submittedName>
        <fullName evidence="6 9">Transcriptional regulator</fullName>
    </submittedName>
</protein>
<dbReference type="PROSITE" id="PS50931">
    <property type="entry name" value="HTH_LYSR"/>
    <property type="match status" value="1"/>
</dbReference>
<evidence type="ECO:0000256" key="4">
    <source>
        <dbReference type="ARBA" id="ARBA00023163"/>
    </source>
</evidence>
<dbReference type="Proteomes" id="UP000461288">
    <property type="component" value="Unassembled WGS sequence"/>
</dbReference>
<evidence type="ECO:0000259" key="5">
    <source>
        <dbReference type="PROSITE" id="PS50931"/>
    </source>
</evidence>
<reference evidence="7 11" key="3">
    <citation type="journal article" date="2020" name="Microbiol. Resour. Announc.">
        <title>Complete genome sequence of Pseudomonas otitidis strain MrB4, isolated from Lake Biwa in Japan.</title>
        <authorList>
            <person name="Miyazaki K."/>
            <person name="Hase E."/>
            <person name="Maruya T."/>
        </authorList>
    </citation>
    <scope>NUCLEOTIDE SEQUENCE [LARGE SCALE GENOMIC DNA]</scope>
    <source>
        <strain evidence="7 11">MrB4</strain>
    </source>
</reference>
<dbReference type="InterPro" id="IPR036388">
    <property type="entry name" value="WH-like_DNA-bd_sf"/>
</dbReference>
<dbReference type="InterPro" id="IPR005119">
    <property type="entry name" value="LysR_subst-bd"/>
</dbReference>
<dbReference type="Proteomes" id="UP000501237">
    <property type="component" value="Chromosome"/>
</dbReference>
<evidence type="ECO:0000313" key="10">
    <source>
        <dbReference type="Proteomes" id="UP000461288"/>
    </source>
</evidence>
<dbReference type="GO" id="GO:0043565">
    <property type="term" value="F:sequence-specific DNA binding"/>
    <property type="evidence" value="ECO:0007669"/>
    <property type="project" value="TreeGrafter"/>
</dbReference>
<dbReference type="PANTHER" id="PTHR30537">
    <property type="entry name" value="HTH-TYPE TRANSCRIPTIONAL REGULATOR"/>
    <property type="match status" value="1"/>
</dbReference>
<dbReference type="RefSeq" id="WP_044402018.1">
    <property type="nucleotide sequence ID" value="NZ_AP022213.1"/>
</dbReference>
<dbReference type="InterPro" id="IPR058163">
    <property type="entry name" value="LysR-type_TF_proteobact-type"/>
</dbReference>
<accession>A0A1I0UN37</accession>
<evidence type="ECO:0000313" key="8">
    <source>
        <dbReference type="EMBL" id="MDV3441617.1"/>
    </source>
</evidence>
<gene>
    <name evidence="9" type="ORF">GO594_18635</name>
    <name evidence="7" type="ORF">PtoMrB4_54340</name>
    <name evidence="8" type="ORF">R0G64_19535</name>
    <name evidence="6" type="ORF">WP8S17C03_54690</name>
</gene>
<name>A0A1I0UN37_9GAMM</name>
<dbReference type="FunFam" id="1.10.10.10:FF:000001">
    <property type="entry name" value="LysR family transcriptional regulator"/>
    <property type="match status" value="1"/>
</dbReference>
<dbReference type="GeneID" id="57400659"/>
<keyword evidence="3" id="KW-0238">DNA-binding</keyword>
<dbReference type="SUPFAM" id="SSF53850">
    <property type="entry name" value="Periplasmic binding protein-like II"/>
    <property type="match status" value="1"/>
</dbReference>